<comment type="caution">
    <text evidence="1">The sequence shown here is derived from an EMBL/GenBank/DDBJ whole genome shotgun (WGS) entry which is preliminary data.</text>
</comment>
<accession>A0ACB7XF68</accession>
<sequence>MKQEVPPPTTAKPQGNPRATFSLSTNPSRLRASSNSKPKDSETAIGSNGNRVSPPLFPKPIANSKPILVNKPKPKPKSGVEQFARPTRRQQRLVTPDLKDSDLGGKKERKEEMAEKNDQKKKENENETLIKNLQSEVLELKAELDKAQRLNEELELRNRKLSEELAAAEAKLASTLITPPPPSQQITPSFKDIQKLIATKLEHSKVDNESANDARSTARAPMPPAIQPVSVASTDLQRNVVACHLLPPPPPPLPSRATVKAAITPKVPAISPSGSRNRDKPVVMSAHSSIVGEIQKRSTHLLAIKTDIETKGEFVNSLIEKVLDAAYSDIEDVLQFVDWLDDQLLSLSDERAVLKHFKWPEKKADAMREAAVEYRGLKLLESELSSHKDDPTIPCGVAFKKMAGLLDKSEKSIQRLIKLRTSVMLSYQQFKIPVDWMFDSGFVSKIKQASMMLAKIYLRRVTTELESVQYLERESTQGLLLQGIHFAYKAHQFAGGLDSETLCAFEAIRRRVPGHLRESQALLAGIPST</sequence>
<organism evidence="1 2">
    <name type="scientific">Vaccinium darrowii</name>
    <dbReference type="NCBI Taxonomy" id="229202"/>
    <lineage>
        <taxon>Eukaryota</taxon>
        <taxon>Viridiplantae</taxon>
        <taxon>Streptophyta</taxon>
        <taxon>Embryophyta</taxon>
        <taxon>Tracheophyta</taxon>
        <taxon>Spermatophyta</taxon>
        <taxon>Magnoliopsida</taxon>
        <taxon>eudicotyledons</taxon>
        <taxon>Gunneridae</taxon>
        <taxon>Pentapetalae</taxon>
        <taxon>asterids</taxon>
        <taxon>Ericales</taxon>
        <taxon>Ericaceae</taxon>
        <taxon>Vaccinioideae</taxon>
        <taxon>Vaccinieae</taxon>
        <taxon>Vaccinium</taxon>
    </lineage>
</organism>
<name>A0ACB7XF68_9ERIC</name>
<keyword evidence="2" id="KW-1185">Reference proteome</keyword>
<protein>
    <submittedName>
        <fullName evidence="1">Uncharacterized protein</fullName>
    </submittedName>
</protein>
<evidence type="ECO:0000313" key="1">
    <source>
        <dbReference type="EMBL" id="KAH7839302.1"/>
    </source>
</evidence>
<dbReference type="Proteomes" id="UP000828048">
    <property type="component" value="Chromosome 10"/>
</dbReference>
<evidence type="ECO:0000313" key="2">
    <source>
        <dbReference type="Proteomes" id="UP000828048"/>
    </source>
</evidence>
<gene>
    <name evidence="1" type="ORF">Vadar_002404</name>
</gene>
<dbReference type="EMBL" id="CM037160">
    <property type="protein sequence ID" value="KAH7839302.1"/>
    <property type="molecule type" value="Genomic_DNA"/>
</dbReference>
<reference evidence="1 2" key="1">
    <citation type="journal article" date="2021" name="Hortic Res">
        <title>High-quality reference genome and annotation aids understanding of berry development for evergreen blueberry (Vaccinium darrowii).</title>
        <authorList>
            <person name="Yu J."/>
            <person name="Hulse-Kemp A.M."/>
            <person name="Babiker E."/>
            <person name="Staton M."/>
        </authorList>
    </citation>
    <scope>NUCLEOTIDE SEQUENCE [LARGE SCALE GENOMIC DNA]</scope>
    <source>
        <strain evidence="2">cv. NJ 8807/NJ 8810</strain>
        <tissue evidence="1">Young leaf</tissue>
    </source>
</reference>
<proteinExistence type="predicted"/>